<name>A0A448XR60_9PLAT</name>
<sequence>MPVKRPGMYYVHAPTDSRCATLIQLAPSQLLSTGRPVSSFRPSSSLYVPPPPGTVFCPVSIFPNLIQPSSLKSNSNPDPASSLYHQHRHQQQLSILSTNELLSDSVGLANIFVTTATAPTDPMPVSAPIDIITAPLNKSVTTVAPAPPITLTSSGPSLAGLSTTAADASNTTLIDCICNDCQATGAYSCLPLPHYHLHHHMHHHLYHHISLSTGLPGRPMSPVLQQAYPYTNTNTTNTPTITTISVSSSPSSGLESDGVKYIPGSGVLFHRSRQPP</sequence>
<dbReference type="AlphaFoldDB" id="A0A448XR60"/>
<proteinExistence type="predicted"/>
<keyword evidence="2" id="KW-1185">Reference proteome</keyword>
<evidence type="ECO:0000313" key="2">
    <source>
        <dbReference type="Proteomes" id="UP000784294"/>
    </source>
</evidence>
<dbReference type="EMBL" id="CAAALY010277369">
    <property type="protein sequence ID" value="VEL42893.1"/>
    <property type="molecule type" value="Genomic_DNA"/>
</dbReference>
<dbReference type="Proteomes" id="UP000784294">
    <property type="component" value="Unassembled WGS sequence"/>
</dbReference>
<gene>
    <name evidence="1" type="ORF">PXEA_LOCUS36333</name>
</gene>
<accession>A0A448XR60</accession>
<comment type="caution">
    <text evidence="1">The sequence shown here is derived from an EMBL/GenBank/DDBJ whole genome shotgun (WGS) entry which is preliminary data.</text>
</comment>
<reference evidence="1" key="1">
    <citation type="submission" date="2018-11" db="EMBL/GenBank/DDBJ databases">
        <authorList>
            <consortium name="Pathogen Informatics"/>
        </authorList>
    </citation>
    <scope>NUCLEOTIDE SEQUENCE</scope>
</reference>
<organism evidence="1 2">
    <name type="scientific">Protopolystoma xenopodis</name>
    <dbReference type="NCBI Taxonomy" id="117903"/>
    <lineage>
        <taxon>Eukaryota</taxon>
        <taxon>Metazoa</taxon>
        <taxon>Spiralia</taxon>
        <taxon>Lophotrochozoa</taxon>
        <taxon>Platyhelminthes</taxon>
        <taxon>Monogenea</taxon>
        <taxon>Polyopisthocotylea</taxon>
        <taxon>Polystomatidea</taxon>
        <taxon>Polystomatidae</taxon>
        <taxon>Protopolystoma</taxon>
    </lineage>
</organism>
<protein>
    <submittedName>
        <fullName evidence="1">Uncharacterized protein</fullName>
    </submittedName>
</protein>
<evidence type="ECO:0000313" key="1">
    <source>
        <dbReference type="EMBL" id="VEL42893.1"/>
    </source>
</evidence>
<feature type="non-terminal residue" evidence="1">
    <location>
        <position position="276"/>
    </location>
</feature>